<dbReference type="AlphaFoldDB" id="A0A369CFX5"/>
<dbReference type="EMBL" id="QPJY01000001">
    <property type="protein sequence ID" value="RCX32972.1"/>
    <property type="molecule type" value="Genomic_DNA"/>
</dbReference>
<keyword evidence="4" id="KW-0131">Cell cycle</keyword>
<dbReference type="InterPro" id="IPR052521">
    <property type="entry name" value="Cell_div_SPOR-domain"/>
</dbReference>
<organism evidence="4 5">
    <name type="scientific">Thioalbus denitrificans</name>
    <dbReference type="NCBI Taxonomy" id="547122"/>
    <lineage>
        <taxon>Bacteria</taxon>
        <taxon>Pseudomonadati</taxon>
        <taxon>Pseudomonadota</taxon>
        <taxon>Gammaproteobacteria</taxon>
        <taxon>Chromatiales</taxon>
        <taxon>Ectothiorhodospiraceae</taxon>
        <taxon>Thioalbus</taxon>
    </lineage>
</organism>
<evidence type="ECO:0000256" key="1">
    <source>
        <dbReference type="SAM" id="MobiDB-lite"/>
    </source>
</evidence>
<dbReference type="RefSeq" id="WP_114277864.1">
    <property type="nucleotide sequence ID" value="NZ_QPJY01000001.1"/>
</dbReference>
<feature type="domain" description="SPOR" evidence="3">
    <location>
        <begin position="138"/>
        <end position="217"/>
    </location>
</feature>
<dbReference type="Gene3D" id="3.30.70.1070">
    <property type="entry name" value="Sporulation related repeat"/>
    <property type="match status" value="1"/>
</dbReference>
<proteinExistence type="predicted"/>
<dbReference type="PANTHER" id="PTHR38687">
    <property type="entry name" value="CELL DIVISION PROTEIN DEDD-RELATED"/>
    <property type="match status" value="1"/>
</dbReference>
<dbReference type="GO" id="GO:0032506">
    <property type="term" value="P:cytokinetic process"/>
    <property type="evidence" value="ECO:0007669"/>
    <property type="project" value="TreeGrafter"/>
</dbReference>
<dbReference type="Pfam" id="PF05036">
    <property type="entry name" value="SPOR"/>
    <property type="match status" value="1"/>
</dbReference>
<dbReference type="PROSITE" id="PS51724">
    <property type="entry name" value="SPOR"/>
    <property type="match status" value="1"/>
</dbReference>
<dbReference type="GO" id="GO:0032153">
    <property type="term" value="C:cell division site"/>
    <property type="evidence" value="ECO:0007669"/>
    <property type="project" value="TreeGrafter"/>
</dbReference>
<name>A0A369CFX5_9GAMM</name>
<keyword evidence="5" id="KW-1185">Reference proteome</keyword>
<keyword evidence="4" id="KW-0132">Cell division</keyword>
<feature type="compositionally biased region" description="Pro residues" evidence="1">
    <location>
        <begin position="73"/>
        <end position="83"/>
    </location>
</feature>
<keyword evidence="2" id="KW-0812">Transmembrane</keyword>
<evidence type="ECO:0000256" key="2">
    <source>
        <dbReference type="SAM" id="Phobius"/>
    </source>
</evidence>
<feature type="region of interest" description="Disordered" evidence="1">
    <location>
        <begin position="112"/>
        <end position="137"/>
    </location>
</feature>
<keyword evidence="2" id="KW-1133">Transmembrane helix</keyword>
<comment type="caution">
    <text evidence="4">The sequence shown here is derived from an EMBL/GenBank/DDBJ whole genome shotgun (WGS) entry which is preliminary data.</text>
</comment>
<gene>
    <name evidence="4" type="ORF">DFQ59_101270</name>
</gene>
<feature type="compositionally biased region" description="Low complexity" evidence="1">
    <location>
        <begin position="58"/>
        <end position="72"/>
    </location>
</feature>
<accession>A0A369CFX5</accession>
<dbReference type="GO" id="GO:0042834">
    <property type="term" value="F:peptidoglycan binding"/>
    <property type="evidence" value="ECO:0007669"/>
    <property type="project" value="InterPro"/>
</dbReference>
<sequence length="219" mass="23609">MARDYNRSSSSRRGGGARRRSGGSPRWQLFVAGLIPGLLVALLVYLEVRTPDAPRQPRPAAQAPARPVAPVAPARPAPKPGQPAPGKKPEPETPRFEFYTILPEMEVVVPDKEVEPPPRPAAGQAAPATPPQPQTASAAAPVRYFLQAGSFRRFEDADRVKAQLALLGLVAGVQRVTINGGEAWHRVRLGPYTSLTELERVRALLKDNGISSLLLKEKG</sequence>
<keyword evidence="2" id="KW-0472">Membrane</keyword>
<dbReference type="PANTHER" id="PTHR38687:SF1">
    <property type="entry name" value="CELL DIVISION PROTEIN DEDD"/>
    <property type="match status" value="1"/>
</dbReference>
<reference evidence="4 5" key="1">
    <citation type="submission" date="2018-07" db="EMBL/GenBank/DDBJ databases">
        <title>Genomic Encyclopedia of Type Strains, Phase IV (KMG-IV): sequencing the most valuable type-strain genomes for metagenomic binning, comparative biology and taxonomic classification.</title>
        <authorList>
            <person name="Goeker M."/>
        </authorList>
    </citation>
    <scope>NUCLEOTIDE SEQUENCE [LARGE SCALE GENOMIC DNA]</scope>
    <source>
        <strain evidence="4 5">DSM 26407</strain>
    </source>
</reference>
<dbReference type="InterPro" id="IPR036680">
    <property type="entry name" value="SPOR-like_sf"/>
</dbReference>
<evidence type="ECO:0000313" key="5">
    <source>
        <dbReference type="Proteomes" id="UP000252707"/>
    </source>
</evidence>
<feature type="region of interest" description="Disordered" evidence="1">
    <location>
        <begin position="1"/>
        <end position="26"/>
    </location>
</feature>
<protein>
    <submittedName>
        <fullName evidence="4">Cell division protein FtsN</fullName>
    </submittedName>
</protein>
<feature type="transmembrane region" description="Helical" evidence="2">
    <location>
        <begin position="27"/>
        <end position="46"/>
    </location>
</feature>
<evidence type="ECO:0000259" key="3">
    <source>
        <dbReference type="PROSITE" id="PS51724"/>
    </source>
</evidence>
<evidence type="ECO:0000313" key="4">
    <source>
        <dbReference type="EMBL" id="RCX32972.1"/>
    </source>
</evidence>
<dbReference type="GO" id="GO:0030428">
    <property type="term" value="C:cell septum"/>
    <property type="evidence" value="ECO:0007669"/>
    <property type="project" value="TreeGrafter"/>
</dbReference>
<dbReference type="Proteomes" id="UP000252707">
    <property type="component" value="Unassembled WGS sequence"/>
</dbReference>
<dbReference type="OrthoDB" id="8558195at2"/>
<feature type="region of interest" description="Disordered" evidence="1">
    <location>
        <begin position="53"/>
        <end position="94"/>
    </location>
</feature>
<dbReference type="InterPro" id="IPR007730">
    <property type="entry name" value="SPOR-like_dom"/>
</dbReference>
<dbReference type="SUPFAM" id="SSF110997">
    <property type="entry name" value="Sporulation related repeat"/>
    <property type="match status" value="1"/>
</dbReference>